<dbReference type="InterPro" id="IPR025959">
    <property type="entry name" value="Winged_HTH_dom"/>
</dbReference>
<evidence type="ECO:0000259" key="2">
    <source>
        <dbReference type="Pfam" id="PF13592"/>
    </source>
</evidence>
<evidence type="ECO:0000313" key="4">
    <source>
        <dbReference type="Proteomes" id="UP000189229"/>
    </source>
</evidence>
<dbReference type="AlphaFoldDB" id="A0A1V3X9W8"/>
<evidence type="ECO:0000313" key="3">
    <source>
        <dbReference type="EMBL" id="OOK76033.1"/>
    </source>
</evidence>
<dbReference type="EMBL" id="MVBM01000003">
    <property type="protein sequence ID" value="OOK76033.1"/>
    <property type="molecule type" value="Genomic_DNA"/>
</dbReference>
<comment type="caution">
    <text evidence="3">The sequence shown here is derived from an EMBL/GenBank/DDBJ whole genome shotgun (WGS) entry which is preliminary data.</text>
</comment>
<feature type="domain" description="Winged helix-turn helix" evidence="2">
    <location>
        <begin position="16"/>
        <end position="74"/>
    </location>
</feature>
<accession>A0A1V3X9W8</accession>
<sequence>MEQALLQGPRANGFPTEMWTLARVANLIETVTGIRYGQTQTWTLLRERLGWSKQRPARRAVERDDEAIATWVKQDWPRIKKARGAAAPGSSSKTKAGSPCCHR</sequence>
<protein>
    <submittedName>
        <fullName evidence="3">Winged helix-turn helix family protein</fullName>
    </submittedName>
</protein>
<name>A0A1V3X9W8_MYCKA</name>
<dbReference type="Pfam" id="PF13592">
    <property type="entry name" value="HTH_33"/>
    <property type="match status" value="1"/>
</dbReference>
<evidence type="ECO:0000256" key="1">
    <source>
        <dbReference type="SAM" id="MobiDB-lite"/>
    </source>
</evidence>
<reference evidence="3 4" key="1">
    <citation type="submission" date="2017-02" db="EMBL/GenBank/DDBJ databases">
        <title>Complete genome sequences of Mycobacterium kansasii strains isolated from rhesus macaques.</title>
        <authorList>
            <person name="Panda A."/>
            <person name="Nagaraj S."/>
            <person name="Zhao X."/>
            <person name="Tettelin H."/>
            <person name="Detolla L.J."/>
        </authorList>
    </citation>
    <scope>NUCLEOTIDE SEQUENCE [LARGE SCALE GENOMIC DNA]</scope>
    <source>
        <strain evidence="3 4">11-3813</strain>
    </source>
</reference>
<proteinExistence type="predicted"/>
<feature type="region of interest" description="Disordered" evidence="1">
    <location>
        <begin position="79"/>
        <end position="103"/>
    </location>
</feature>
<gene>
    <name evidence="3" type="ORF">BZL30_3714</name>
</gene>
<organism evidence="3 4">
    <name type="scientific">Mycobacterium kansasii</name>
    <dbReference type="NCBI Taxonomy" id="1768"/>
    <lineage>
        <taxon>Bacteria</taxon>
        <taxon>Bacillati</taxon>
        <taxon>Actinomycetota</taxon>
        <taxon>Actinomycetes</taxon>
        <taxon>Mycobacteriales</taxon>
        <taxon>Mycobacteriaceae</taxon>
        <taxon>Mycobacterium</taxon>
    </lineage>
</organism>
<dbReference type="Proteomes" id="UP000189229">
    <property type="component" value="Unassembled WGS sequence"/>
</dbReference>